<evidence type="ECO:0000313" key="5">
    <source>
        <dbReference type="Proteomes" id="UP000823634"/>
    </source>
</evidence>
<proteinExistence type="predicted"/>
<accession>A0A9D9DES4</accession>
<evidence type="ECO:0000256" key="1">
    <source>
        <dbReference type="SAM" id="Coils"/>
    </source>
</evidence>
<feature type="transmembrane region" description="Helical" evidence="3">
    <location>
        <begin position="39"/>
        <end position="62"/>
    </location>
</feature>
<evidence type="ECO:0000256" key="3">
    <source>
        <dbReference type="SAM" id="Phobius"/>
    </source>
</evidence>
<keyword evidence="1" id="KW-0175">Coiled coil</keyword>
<reference evidence="4" key="2">
    <citation type="journal article" date="2021" name="PeerJ">
        <title>Extensive microbial diversity within the chicken gut microbiome revealed by metagenomics and culture.</title>
        <authorList>
            <person name="Gilroy R."/>
            <person name="Ravi A."/>
            <person name="Getino M."/>
            <person name="Pursley I."/>
            <person name="Horton D.L."/>
            <person name="Alikhan N.F."/>
            <person name="Baker D."/>
            <person name="Gharbi K."/>
            <person name="Hall N."/>
            <person name="Watson M."/>
            <person name="Adriaenssens E.M."/>
            <person name="Foster-Nyarko E."/>
            <person name="Jarju S."/>
            <person name="Secka A."/>
            <person name="Antonio M."/>
            <person name="Oren A."/>
            <person name="Chaudhuri R.R."/>
            <person name="La Ragione R."/>
            <person name="Hildebrand F."/>
            <person name="Pallen M.J."/>
        </authorList>
    </citation>
    <scope>NUCLEOTIDE SEQUENCE</scope>
    <source>
        <strain evidence="4">17113</strain>
    </source>
</reference>
<dbReference type="EMBL" id="JADINA010000011">
    <property type="protein sequence ID" value="MBO8425951.1"/>
    <property type="molecule type" value="Genomic_DNA"/>
</dbReference>
<gene>
    <name evidence="4" type="ORF">IAC61_01340</name>
</gene>
<feature type="region of interest" description="Disordered" evidence="2">
    <location>
        <begin position="376"/>
        <end position="422"/>
    </location>
</feature>
<keyword evidence="3" id="KW-0812">Transmembrane</keyword>
<sequence length="422" mass="46561">MKRNDFATFLTYVIMFVLALCAGLFWIRDLAGDYSGVEGGVSPVLVIILSIVAGILLNSLLLELGHLLGAKIGHYRVLTFVVLYFGFKRKEDGKKKFGFQTFNGLTGETKVAPKDAEKSSLGSYIVMPLLLFLVEVVLMVVLFAVGGRAVESGQATAGWLPLFAACCLVVGGMVYIYDYIPAHLDSPTDGYLMILLSKRINKKAYNDILLAEEARFYEKPLPEPVVYDELTDLTFTLNLACAYSLLKKGSEAQAIAILNKAIESDKLSNSSVCEATSMKLSLLLSRSNKKEGVDMYSELKDSAKKYISNVSSPSALRCYVLISGLLEESETEANFALDKVEKVYKQVEKENLDYERKSLELAIASVKKAHPTWELPDLPWAAKKEEPKAEASEAKDASAKPTETKLTEEKPEEPKQGEDESK</sequence>
<dbReference type="Proteomes" id="UP000823634">
    <property type="component" value="Unassembled WGS sequence"/>
</dbReference>
<organism evidence="4 5">
    <name type="scientific">Candidatus Alloenteromonas pullistercoris</name>
    <dbReference type="NCBI Taxonomy" id="2840785"/>
    <lineage>
        <taxon>Bacteria</taxon>
        <taxon>Bacillati</taxon>
        <taxon>Bacillota</taxon>
        <taxon>Bacillota incertae sedis</taxon>
        <taxon>Candidatus Alloenteromonas</taxon>
    </lineage>
</organism>
<keyword evidence="3" id="KW-1133">Transmembrane helix</keyword>
<evidence type="ECO:0000256" key="2">
    <source>
        <dbReference type="SAM" id="MobiDB-lite"/>
    </source>
</evidence>
<keyword evidence="3" id="KW-0472">Membrane</keyword>
<name>A0A9D9DES4_9FIRM</name>
<dbReference type="AlphaFoldDB" id="A0A9D9DES4"/>
<feature type="transmembrane region" description="Helical" evidence="3">
    <location>
        <begin position="157"/>
        <end position="177"/>
    </location>
</feature>
<comment type="caution">
    <text evidence="4">The sequence shown here is derived from an EMBL/GenBank/DDBJ whole genome shotgun (WGS) entry which is preliminary data.</text>
</comment>
<reference evidence="4" key="1">
    <citation type="submission" date="2020-10" db="EMBL/GenBank/DDBJ databases">
        <authorList>
            <person name="Gilroy R."/>
        </authorList>
    </citation>
    <scope>NUCLEOTIDE SEQUENCE</scope>
    <source>
        <strain evidence="4">17113</strain>
    </source>
</reference>
<evidence type="ECO:0000313" key="4">
    <source>
        <dbReference type="EMBL" id="MBO8425951.1"/>
    </source>
</evidence>
<feature type="coiled-coil region" evidence="1">
    <location>
        <begin position="326"/>
        <end position="357"/>
    </location>
</feature>
<protein>
    <submittedName>
        <fullName evidence="4">Uncharacterized protein</fullName>
    </submittedName>
</protein>
<feature type="transmembrane region" description="Helical" evidence="3">
    <location>
        <begin position="6"/>
        <end position="27"/>
    </location>
</feature>
<feature type="transmembrane region" description="Helical" evidence="3">
    <location>
        <begin position="124"/>
        <end position="145"/>
    </location>
</feature>
<feature type="transmembrane region" description="Helical" evidence="3">
    <location>
        <begin position="68"/>
        <end position="87"/>
    </location>
</feature>
<feature type="compositionally biased region" description="Basic and acidic residues" evidence="2">
    <location>
        <begin position="382"/>
        <end position="422"/>
    </location>
</feature>